<dbReference type="EMBL" id="JAIWYP010000001">
    <property type="protein sequence ID" value="KAH3889687.1"/>
    <property type="molecule type" value="Genomic_DNA"/>
</dbReference>
<keyword evidence="3" id="KW-1185">Reference proteome</keyword>
<evidence type="ECO:0000256" key="1">
    <source>
        <dbReference type="SAM" id="MobiDB-lite"/>
    </source>
</evidence>
<name>A0A9D4N4S1_DREPO</name>
<proteinExistence type="predicted"/>
<evidence type="ECO:0000313" key="3">
    <source>
        <dbReference type="Proteomes" id="UP000828390"/>
    </source>
</evidence>
<feature type="region of interest" description="Disordered" evidence="1">
    <location>
        <begin position="47"/>
        <end position="98"/>
    </location>
</feature>
<accession>A0A9D4N4S1</accession>
<sequence>MMPLEPRCVIRIYRDEPGLFRERGSTGDDRDEPWTTGLHRESIKMFNTSGSHWEGPETTGAEPVTTGKAPSHHRDPYRPRQSYGNAPVVADGAKVDPR</sequence>
<dbReference type="AlphaFoldDB" id="A0A9D4N4S1"/>
<reference evidence="2" key="1">
    <citation type="journal article" date="2019" name="bioRxiv">
        <title>The Genome of the Zebra Mussel, Dreissena polymorpha: A Resource for Invasive Species Research.</title>
        <authorList>
            <person name="McCartney M.A."/>
            <person name="Auch B."/>
            <person name="Kono T."/>
            <person name="Mallez S."/>
            <person name="Zhang Y."/>
            <person name="Obille A."/>
            <person name="Becker A."/>
            <person name="Abrahante J.E."/>
            <person name="Garbe J."/>
            <person name="Badalamenti J.P."/>
            <person name="Herman A."/>
            <person name="Mangelson H."/>
            <person name="Liachko I."/>
            <person name="Sullivan S."/>
            <person name="Sone E.D."/>
            <person name="Koren S."/>
            <person name="Silverstein K.A.T."/>
            <person name="Beckman K.B."/>
            <person name="Gohl D.M."/>
        </authorList>
    </citation>
    <scope>NUCLEOTIDE SEQUENCE</scope>
    <source>
        <strain evidence="2">Duluth1</strain>
        <tissue evidence="2">Whole animal</tissue>
    </source>
</reference>
<comment type="caution">
    <text evidence="2">The sequence shown here is derived from an EMBL/GenBank/DDBJ whole genome shotgun (WGS) entry which is preliminary data.</text>
</comment>
<evidence type="ECO:0000313" key="2">
    <source>
        <dbReference type="EMBL" id="KAH3889687.1"/>
    </source>
</evidence>
<reference evidence="2" key="2">
    <citation type="submission" date="2020-11" db="EMBL/GenBank/DDBJ databases">
        <authorList>
            <person name="McCartney M.A."/>
            <person name="Auch B."/>
            <person name="Kono T."/>
            <person name="Mallez S."/>
            <person name="Becker A."/>
            <person name="Gohl D.M."/>
            <person name="Silverstein K.A.T."/>
            <person name="Koren S."/>
            <person name="Bechman K.B."/>
            <person name="Herman A."/>
            <person name="Abrahante J.E."/>
            <person name="Garbe J."/>
        </authorList>
    </citation>
    <scope>NUCLEOTIDE SEQUENCE</scope>
    <source>
        <strain evidence="2">Duluth1</strain>
        <tissue evidence="2">Whole animal</tissue>
    </source>
</reference>
<dbReference type="Proteomes" id="UP000828390">
    <property type="component" value="Unassembled WGS sequence"/>
</dbReference>
<protein>
    <submittedName>
        <fullName evidence="2">Uncharacterized protein</fullName>
    </submittedName>
</protein>
<organism evidence="2 3">
    <name type="scientific">Dreissena polymorpha</name>
    <name type="common">Zebra mussel</name>
    <name type="synonym">Mytilus polymorpha</name>
    <dbReference type="NCBI Taxonomy" id="45954"/>
    <lineage>
        <taxon>Eukaryota</taxon>
        <taxon>Metazoa</taxon>
        <taxon>Spiralia</taxon>
        <taxon>Lophotrochozoa</taxon>
        <taxon>Mollusca</taxon>
        <taxon>Bivalvia</taxon>
        <taxon>Autobranchia</taxon>
        <taxon>Heteroconchia</taxon>
        <taxon>Euheterodonta</taxon>
        <taxon>Imparidentia</taxon>
        <taxon>Neoheterodontei</taxon>
        <taxon>Myida</taxon>
        <taxon>Dreissenoidea</taxon>
        <taxon>Dreissenidae</taxon>
        <taxon>Dreissena</taxon>
    </lineage>
</organism>
<gene>
    <name evidence="2" type="ORF">DPMN_013749</name>
</gene>